<feature type="region of interest" description="Disordered" evidence="1">
    <location>
        <begin position="1"/>
        <end position="22"/>
    </location>
</feature>
<protein>
    <submittedName>
        <fullName evidence="4">Uncharacterized protein</fullName>
    </submittedName>
</protein>
<name>A0A3M7GE44_HORWE</name>
<feature type="domain" description="DUF4246" evidence="2">
    <location>
        <begin position="147"/>
        <end position="584"/>
    </location>
</feature>
<reference evidence="4 5" key="1">
    <citation type="journal article" date="2018" name="BMC Genomics">
        <title>Genomic evidence for intraspecific hybridization in a clonal and extremely halotolerant yeast.</title>
        <authorList>
            <person name="Gostincar C."/>
            <person name="Stajich J.E."/>
            <person name="Zupancic J."/>
            <person name="Zalar P."/>
            <person name="Gunde-Cimerman N."/>
        </authorList>
    </citation>
    <scope>NUCLEOTIDE SEQUENCE [LARGE SCALE GENOMIC DNA]</scope>
    <source>
        <strain evidence="4 5">EXF-10513</strain>
    </source>
</reference>
<comment type="caution">
    <text evidence="4">The sequence shown here is derived from an EMBL/GenBank/DDBJ whole genome shotgun (WGS) entry which is preliminary data.</text>
</comment>
<feature type="domain" description="DUF4246" evidence="3">
    <location>
        <begin position="33"/>
        <end position="107"/>
    </location>
</feature>
<dbReference type="Pfam" id="PF14033">
    <property type="entry name" value="DUF4246"/>
    <property type="match status" value="1"/>
</dbReference>
<evidence type="ECO:0000259" key="2">
    <source>
        <dbReference type="Pfam" id="PF14033"/>
    </source>
</evidence>
<dbReference type="PANTHER" id="PTHR33119">
    <property type="entry name" value="IFI3P"/>
    <property type="match status" value="1"/>
</dbReference>
<dbReference type="Proteomes" id="UP000269539">
    <property type="component" value="Unassembled WGS sequence"/>
</dbReference>
<proteinExistence type="predicted"/>
<dbReference type="InterPro" id="IPR049192">
    <property type="entry name" value="DUF4246_C"/>
</dbReference>
<evidence type="ECO:0000313" key="4">
    <source>
        <dbReference type="EMBL" id="RMY99353.1"/>
    </source>
</evidence>
<gene>
    <name evidence="4" type="ORF">D0864_04076</name>
</gene>
<sequence>MTGRGKQAKRTGPPPDLDKSITKDTDASYRVLGYQLPLNAATELDFTKRNQFFPFQKYPSANPLRWHGTPATLRERDMIAVLDRLTDKPDWERKVYDDGILGKWREECTRIAGQGEGFSNAMSIMGFCAGVKDDPSTGRVTDWKFLQCAAELRDYASISKTHGFVPAIDATATVYKSDTLIPEAVKDALRLAAKPLEDVNDPDWHPGSNGRVLDLVHPSLFPLLYGRSRILQGEMVPLKRCVEYTGRGEIVPQPPEDEVESKNDRLFARNAVHPEAAYSARFQWLPCEVAFRGTDSAEIVSYINNLHPSKHSALYDVLGQLISKVVPMWNKCLKSASRSGAIERIDGAKASYTQPKPPSEVVDRLVDEQTDPRDTGYPMQFRRNVAEDRWVEAHRVLIQPEPDKYDHRPFRRGDGTVDLREEFRSLGLQVIVKLANIHLTPDTATYDGGSWHIEGSLNEHICASALYYYDSENITESHLSFREAMSTEGLDRKHYDQDDYAHLEKLYGVKNGGPGIQELGRVETKEGRVLAFPNVLQHRVEPFRLADPSRPGHRKIVALFLVDPYVRIPSTINVPPQRKDWWQESALASESRFGDLPPELVENVVRNVEDFPIDLEEAKQLRLELMEERKVFVAAADAKLREDTFSFCEH</sequence>
<dbReference type="InterPro" id="IPR049207">
    <property type="entry name" value="DUF4246_N"/>
</dbReference>
<organism evidence="4 5">
    <name type="scientific">Hortaea werneckii</name>
    <name type="common">Black yeast</name>
    <name type="synonym">Cladosporium werneckii</name>
    <dbReference type="NCBI Taxonomy" id="91943"/>
    <lineage>
        <taxon>Eukaryota</taxon>
        <taxon>Fungi</taxon>
        <taxon>Dikarya</taxon>
        <taxon>Ascomycota</taxon>
        <taxon>Pezizomycotina</taxon>
        <taxon>Dothideomycetes</taxon>
        <taxon>Dothideomycetidae</taxon>
        <taxon>Mycosphaerellales</taxon>
        <taxon>Teratosphaeriaceae</taxon>
        <taxon>Hortaea</taxon>
    </lineage>
</organism>
<evidence type="ECO:0000313" key="5">
    <source>
        <dbReference type="Proteomes" id="UP000269539"/>
    </source>
</evidence>
<dbReference type="EMBL" id="QWIO01000338">
    <property type="protein sequence ID" value="RMY99353.1"/>
    <property type="molecule type" value="Genomic_DNA"/>
</dbReference>
<evidence type="ECO:0000259" key="3">
    <source>
        <dbReference type="Pfam" id="PF21666"/>
    </source>
</evidence>
<dbReference type="AlphaFoldDB" id="A0A3M7GE44"/>
<dbReference type="VEuPathDB" id="FungiDB:BTJ68_08138"/>
<dbReference type="InterPro" id="IPR025340">
    <property type="entry name" value="DUF4246"/>
</dbReference>
<dbReference type="Pfam" id="PF21666">
    <property type="entry name" value="DUF4246_N"/>
    <property type="match status" value="1"/>
</dbReference>
<accession>A0A3M7GE44</accession>
<dbReference type="PANTHER" id="PTHR33119:SF1">
    <property type="entry name" value="FE2OG DIOXYGENASE DOMAIN-CONTAINING PROTEIN"/>
    <property type="match status" value="1"/>
</dbReference>
<evidence type="ECO:0000256" key="1">
    <source>
        <dbReference type="SAM" id="MobiDB-lite"/>
    </source>
</evidence>